<protein>
    <submittedName>
        <fullName evidence="1">Uncharacterized protein</fullName>
    </submittedName>
</protein>
<dbReference type="Proteomes" id="UP000321272">
    <property type="component" value="Chromosome"/>
</dbReference>
<reference evidence="1 2" key="1">
    <citation type="submission" date="2019-06" db="EMBL/GenBank/DDBJ databases">
        <title>Genome analyses of bacteria isolated from kimchi.</title>
        <authorList>
            <person name="Lee S."/>
            <person name="Ahn S."/>
            <person name="Roh S."/>
        </authorList>
    </citation>
    <scope>NUCLEOTIDE SEQUENCE [LARGE SCALE GENOMIC DNA]</scope>
    <source>
        <strain evidence="1 2">CBA4606</strain>
    </source>
</reference>
<accession>A0A5B8SRS1</accession>
<dbReference type="RefSeq" id="WP_147183719.1">
    <property type="nucleotide sequence ID" value="NZ_CP042382.1"/>
</dbReference>
<gene>
    <name evidence="1" type="ORF">FGL86_05930</name>
</gene>
<proteinExistence type="predicted"/>
<sequence>MNTPNKAIKYAPYGRRTLASSRRLWRRSGSLPAKNIRLLTEDGKVNDALGSDSGQENRRRWLCCFEPEYMISILHNGERIRCSFGTSRNNDGGFWKYKAKIPITIQYEGWFGAKYTQEQVIQIIDSDSFTGFMWN</sequence>
<dbReference type="OrthoDB" id="9180922at2"/>
<dbReference type="EMBL" id="CP042382">
    <property type="protein sequence ID" value="QEA38657.1"/>
    <property type="molecule type" value="Genomic_DNA"/>
</dbReference>
<name>A0A5B8SRS1_9GAMM</name>
<evidence type="ECO:0000313" key="2">
    <source>
        <dbReference type="Proteomes" id="UP000321272"/>
    </source>
</evidence>
<organism evidence="1 2">
    <name type="scientific">Pistricoccus aurantiacus</name>
    <dbReference type="NCBI Taxonomy" id="1883414"/>
    <lineage>
        <taxon>Bacteria</taxon>
        <taxon>Pseudomonadati</taxon>
        <taxon>Pseudomonadota</taxon>
        <taxon>Gammaproteobacteria</taxon>
        <taxon>Oceanospirillales</taxon>
        <taxon>Halomonadaceae</taxon>
        <taxon>Pistricoccus</taxon>
    </lineage>
</organism>
<dbReference type="KEGG" id="paur:FGL86_05930"/>
<keyword evidence="2" id="KW-1185">Reference proteome</keyword>
<evidence type="ECO:0000313" key="1">
    <source>
        <dbReference type="EMBL" id="QEA38657.1"/>
    </source>
</evidence>
<dbReference type="AlphaFoldDB" id="A0A5B8SRS1"/>